<comment type="caution">
    <text evidence="5">The sequence shown here is derived from an EMBL/GenBank/DDBJ whole genome shotgun (WGS) entry which is preliminary data.</text>
</comment>
<dbReference type="EMBL" id="BAABLX010000080">
    <property type="protein sequence ID" value="GAA4961637.1"/>
    <property type="molecule type" value="Genomic_DNA"/>
</dbReference>
<evidence type="ECO:0000256" key="3">
    <source>
        <dbReference type="PIRNR" id="PIRNR006223"/>
    </source>
</evidence>
<reference evidence="6" key="1">
    <citation type="journal article" date="2019" name="Int. J. Syst. Evol. Microbiol.">
        <title>The Global Catalogue of Microorganisms (GCM) 10K type strain sequencing project: providing services to taxonomists for standard genome sequencing and annotation.</title>
        <authorList>
            <consortium name="The Broad Institute Genomics Platform"/>
            <consortium name="The Broad Institute Genome Sequencing Center for Infectious Disease"/>
            <person name="Wu L."/>
            <person name="Ma J."/>
        </authorList>
    </citation>
    <scope>NUCLEOTIDE SEQUENCE [LARGE SCALE GENOMIC DNA]</scope>
    <source>
        <strain evidence="6">JCM 19134</strain>
    </source>
</reference>
<comment type="similarity">
    <text evidence="3">Belongs to the dsrC/tusE family.</text>
</comment>
<feature type="active site" description="Cysteine persulfide intermediate" evidence="4">
    <location>
        <position position="109"/>
    </location>
</feature>
<dbReference type="SUPFAM" id="SSF69721">
    <property type="entry name" value="DsrC, the gamma subunit of dissimilatory sulfite reductase"/>
    <property type="match status" value="1"/>
</dbReference>
<dbReference type="EC" id="2.8.1.-" evidence="3"/>
<organism evidence="5 6">
    <name type="scientific">Halioxenophilus aromaticivorans</name>
    <dbReference type="NCBI Taxonomy" id="1306992"/>
    <lineage>
        <taxon>Bacteria</taxon>
        <taxon>Pseudomonadati</taxon>
        <taxon>Pseudomonadota</taxon>
        <taxon>Gammaproteobacteria</taxon>
        <taxon>Alteromonadales</taxon>
        <taxon>Alteromonadaceae</taxon>
        <taxon>Halioxenophilus</taxon>
    </lineage>
</organism>
<sequence length="110" mass="12312">MPTFLESNTIATDDNGFLLHLDDWSPEVADQLAQQEGITLTPAHWEILNLLRQFYQDFTISPAMRVLVKQIKLQLGTDKASSIYLLQLFPESPAKIACKIAGLPKPTNCL</sequence>
<dbReference type="GO" id="GO:0005737">
    <property type="term" value="C:cytoplasm"/>
    <property type="evidence" value="ECO:0007669"/>
    <property type="project" value="UniProtKB-SubCell"/>
</dbReference>
<keyword evidence="2" id="KW-0963">Cytoplasm</keyword>
<proteinExistence type="inferred from homology"/>
<dbReference type="Gene3D" id="1.10.10.370">
    <property type="entry name" value="DsrC-like protein, C-terminal domain"/>
    <property type="match status" value="1"/>
</dbReference>
<gene>
    <name evidence="5" type="ORF">GCM10025791_49020</name>
</gene>
<comment type="subcellular location">
    <subcellularLocation>
        <location evidence="1">Cytoplasm</location>
    </subcellularLocation>
</comment>
<dbReference type="RefSeq" id="WP_345428175.1">
    <property type="nucleotide sequence ID" value="NZ_AP031496.1"/>
</dbReference>
<dbReference type="InterPro" id="IPR007453">
    <property type="entry name" value="DsrC/TusE"/>
</dbReference>
<keyword evidence="3" id="KW-0808">Transferase</keyword>
<accession>A0AAV3U9Z5</accession>
<dbReference type="PANTHER" id="PTHR37010">
    <property type="entry name" value="SULFURTRANSFERASE TUSE"/>
    <property type="match status" value="1"/>
</dbReference>
<evidence type="ECO:0000313" key="6">
    <source>
        <dbReference type="Proteomes" id="UP001409585"/>
    </source>
</evidence>
<dbReference type="AlphaFoldDB" id="A0AAV3U9Z5"/>
<dbReference type="InterPro" id="IPR042072">
    <property type="entry name" value="DsrC-like_C"/>
</dbReference>
<protein>
    <recommendedName>
        <fullName evidence="3">Sulfurtransferase</fullName>
        <ecNumber evidence="3">2.8.1.-</ecNumber>
    </recommendedName>
</protein>
<dbReference type="NCBIfam" id="TIGR03342">
    <property type="entry name" value="dsrC_tusE_dsvC"/>
    <property type="match status" value="1"/>
</dbReference>
<dbReference type="GO" id="GO:0002143">
    <property type="term" value="P:tRNA wobble position uridine thiolation"/>
    <property type="evidence" value="ECO:0007669"/>
    <property type="project" value="TreeGrafter"/>
</dbReference>
<evidence type="ECO:0000256" key="2">
    <source>
        <dbReference type="ARBA" id="ARBA00022490"/>
    </source>
</evidence>
<comment type="function">
    <text evidence="3">Part of a sulfur-relay system.</text>
</comment>
<evidence type="ECO:0000256" key="4">
    <source>
        <dbReference type="PIRSR" id="PIRSR006223-50"/>
    </source>
</evidence>
<dbReference type="GO" id="GO:0097163">
    <property type="term" value="F:sulfur carrier activity"/>
    <property type="evidence" value="ECO:0007669"/>
    <property type="project" value="TreeGrafter"/>
</dbReference>
<dbReference type="InterPro" id="IPR043163">
    <property type="entry name" value="DsrC-like_N"/>
</dbReference>
<name>A0AAV3U9Z5_9ALTE</name>
<dbReference type="PANTHER" id="PTHR37010:SF1">
    <property type="entry name" value="SULFURTRANSFERASE TUSE"/>
    <property type="match status" value="1"/>
</dbReference>
<evidence type="ECO:0000256" key="1">
    <source>
        <dbReference type="ARBA" id="ARBA00004496"/>
    </source>
</evidence>
<evidence type="ECO:0000313" key="5">
    <source>
        <dbReference type="EMBL" id="GAA4961637.1"/>
    </source>
</evidence>
<dbReference type="Proteomes" id="UP001409585">
    <property type="component" value="Unassembled WGS sequence"/>
</dbReference>
<dbReference type="Pfam" id="PF04358">
    <property type="entry name" value="DsrC"/>
    <property type="match status" value="1"/>
</dbReference>
<dbReference type="InterPro" id="IPR025526">
    <property type="entry name" value="DsrC-like_dom_sf"/>
</dbReference>
<dbReference type="PIRSF" id="PIRSF006223">
    <property type="entry name" value="DsrC_TusE"/>
    <property type="match status" value="1"/>
</dbReference>
<dbReference type="Gene3D" id="3.30.1420.10">
    <property type="match status" value="1"/>
</dbReference>
<dbReference type="GO" id="GO:0016740">
    <property type="term" value="F:transferase activity"/>
    <property type="evidence" value="ECO:0007669"/>
    <property type="project" value="UniProtKB-KW"/>
</dbReference>
<keyword evidence="6" id="KW-1185">Reference proteome</keyword>